<dbReference type="InterPro" id="IPR006626">
    <property type="entry name" value="PbH1"/>
</dbReference>
<dbReference type="GO" id="GO:0005975">
    <property type="term" value="P:carbohydrate metabolic process"/>
    <property type="evidence" value="ECO:0007669"/>
    <property type="project" value="InterPro"/>
</dbReference>
<keyword evidence="5 6" id="KW-0326">Glycosidase</keyword>
<keyword evidence="9" id="KW-1185">Reference proteome</keyword>
<dbReference type="PANTHER" id="PTHR31736:SF19">
    <property type="entry name" value="PECTIN LYASE SUPERFAMILY PROTEIN-RELATED"/>
    <property type="match status" value="1"/>
</dbReference>
<name>A0AB34J6B9_PRYPA</name>
<organism evidence="8 9">
    <name type="scientific">Prymnesium parvum</name>
    <name type="common">Toxic golden alga</name>
    <dbReference type="NCBI Taxonomy" id="97485"/>
    <lineage>
        <taxon>Eukaryota</taxon>
        <taxon>Haptista</taxon>
        <taxon>Haptophyta</taxon>
        <taxon>Prymnesiophyceae</taxon>
        <taxon>Prymnesiales</taxon>
        <taxon>Prymnesiaceae</taxon>
        <taxon>Prymnesium</taxon>
    </lineage>
</organism>
<sequence length="447" mass="49113">MGRRAAEALGLLLLAFAEARVYDFQLDGGALPNDASLRAAWSNGQAMNASLASLQPGDTLIIPNRTFHLMGGVLASNLHSVVIQIDGTLSFHADLKEWPRNRYFPENSVKHDVLDCLWLNHSANLTITSSGEGTLDGQGAAWWGIPGVGYLLHQENRPKLLTLNGSRGVLVEKIRMLNSPYWTFWAPNSDGLEVRRVTIDARRTSADYHTVLDLTAFNTDGFDVTGTNVWIHDCTVWNDDDCIAVKGEASNMLFERIHASGLGLTIGSIGAHRVRNITFRNSTMHNSVKGIYMKFNGNAMSQPGQIEDVLYEDIVIDSPTQWPIWIGPAQQSDSLDFCAAHPCSLCWPVDPFAKCDAVSMGTYRNITLRRVTINNPKYSPGVLIAPSNNPATGIIFDSVVVNNPASGWGPHQKDYFRCESFQGIAVGDTSPVPPCFKDLTLRARQSK</sequence>
<keyword evidence="3" id="KW-1015">Disulfide bond</keyword>
<dbReference type="Gene3D" id="2.160.20.10">
    <property type="entry name" value="Single-stranded right-handed beta-helix, Pectin lyase-like"/>
    <property type="match status" value="1"/>
</dbReference>
<evidence type="ECO:0000256" key="5">
    <source>
        <dbReference type="ARBA" id="ARBA00023295"/>
    </source>
</evidence>
<proteinExistence type="inferred from homology"/>
<comment type="similarity">
    <text evidence="1 6">Belongs to the glycosyl hydrolase 28 family.</text>
</comment>
<evidence type="ECO:0000256" key="6">
    <source>
        <dbReference type="RuleBase" id="RU361169"/>
    </source>
</evidence>
<reference evidence="8 9" key="1">
    <citation type="journal article" date="2024" name="Science">
        <title>Giant polyketide synthase enzymes in the biosynthesis of giant marine polyether toxins.</title>
        <authorList>
            <person name="Fallon T.R."/>
            <person name="Shende V.V."/>
            <person name="Wierzbicki I.H."/>
            <person name="Pendleton A.L."/>
            <person name="Watervoot N.F."/>
            <person name="Auber R.P."/>
            <person name="Gonzalez D.J."/>
            <person name="Wisecaver J.H."/>
            <person name="Moore B.S."/>
        </authorList>
    </citation>
    <scope>NUCLEOTIDE SEQUENCE [LARGE SCALE GENOMIC DNA]</scope>
    <source>
        <strain evidence="8 9">12B1</strain>
    </source>
</reference>
<evidence type="ECO:0000256" key="7">
    <source>
        <dbReference type="SAM" id="SignalP"/>
    </source>
</evidence>
<dbReference type="InterPro" id="IPR000743">
    <property type="entry name" value="Glyco_hydro_28"/>
</dbReference>
<accession>A0AB34J6B9</accession>
<dbReference type="SMART" id="SM00710">
    <property type="entry name" value="PbH1"/>
    <property type="match status" value="5"/>
</dbReference>
<keyword evidence="2 6" id="KW-0378">Hydrolase</keyword>
<evidence type="ECO:0008006" key="10">
    <source>
        <dbReference type="Google" id="ProtNLM"/>
    </source>
</evidence>
<comment type="caution">
    <text evidence="8">The sequence shown here is derived from an EMBL/GenBank/DDBJ whole genome shotgun (WGS) entry which is preliminary data.</text>
</comment>
<dbReference type="EMBL" id="JBGBPQ010000013">
    <property type="protein sequence ID" value="KAL1512200.1"/>
    <property type="molecule type" value="Genomic_DNA"/>
</dbReference>
<dbReference type="GO" id="GO:0004650">
    <property type="term" value="F:polygalacturonase activity"/>
    <property type="evidence" value="ECO:0007669"/>
    <property type="project" value="InterPro"/>
</dbReference>
<evidence type="ECO:0000256" key="1">
    <source>
        <dbReference type="ARBA" id="ARBA00008834"/>
    </source>
</evidence>
<feature type="chain" id="PRO_5044271512" description="Polygalacturonase" evidence="7">
    <location>
        <begin position="20"/>
        <end position="447"/>
    </location>
</feature>
<feature type="signal peptide" evidence="7">
    <location>
        <begin position="1"/>
        <end position="19"/>
    </location>
</feature>
<evidence type="ECO:0000313" key="8">
    <source>
        <dbReference type="EMBL" id="KAL1512200.1"/>
    </source>
</evidence>
<keyword evidence="4" id="KW-0325">Glycoprotein</keyword>
<evidence type="ECO:0000313" key="9">
    <source>
        <dbReference type="Proteomes" id="UP001515480"/>
    </source>
</evidence>
<dbReference type="SUPFAM" id="SSF51126">
    <property type="entry name" value="Pectin lyase-like"/>
    <property type="match status" value="1"/>
</dbReference>
<dbReference type="InterPro" id="IPR012334">
    <property type="entry name" value="Pectin_lyas_fold"/>
</dbReference>
<dbReference type="PANTHER" id="PTHR31736">
    <property type="match status" value="1"/>
</dbReference>
<evidence type="ECO:0000256" key="3">
    <source>
        <dbReference type="ARBA" id="ARBA00023157"/>
    </source>
</evidence>
<evidence type="ECO:0000256" key="2">
    <source>
        <dbReference type="ARBA" id="ARBA00022801"/>
    </source>
</evidence>
<evidence type="ECO:0000256" key="4">
    <source>
        <dbReference type="ARBA" id="ARBA00023180"/>
    </source>
</evidence>
<dbReference type="InterPro" id="IPR011050">
    <property type="entry name" value="Pectin_lyase_fold/virulence"/>
</dbReference>
<keyword evidence="7" id="KW-0732">Signal</keyword>
<gene>
    <name evidence="8" type="ORF">AB1Y20_005464</name>
</gene>
<protein>
    <recommendedName>
        <fullName evidence="10">Polygalacturonase</fullName>
    </recommendedName>
</protein>
<dbReference type="AlphaFoldDB" id="A0AB34J6B9"/>
<dbReference type="Proteomes" id="UP001515480">
    <property type="component" value="Unassembled WGS sequence"/>
</dbReference>
<dbReference type="GO" id="GO:0046576">
    <property type="term" value="F:rhamnogalacturonan alpha-L-rhamnopyranosyl-(1-&gt;4)-alpha-D-galactopyranosyluronide lyase activity"/>
    <property type="evidence" value="ECO:0007669"/>
    <property type="project" value="UniProtKB-ARBA"/>
</dbReference>
<dbReference type="Pfam" id="PF00295">
    <property type="entry name" value="Glyco_hydro_28"/>
    <property type="match status" value="1"/>
</dbReference>